<evidence type="ECO:0000259" key="1">
    <source>
        <dbReference type="Pfam" id="PF01471"/>
    </source>
</evidence>
<dbReference type="InterPro" id="IPR002477">
    <property type="entry name" value="Peptidoglycan-bd-like"/>
</dbReference>
<reference evidence="2 3" key="1">
    <citation type="journal article" date="2016" name="Nat. Commun.">
        <title>Thousands of microbial genomes shed light on interconnected biogeochemical processes in an aquifer system.</title>
        <authorList>
            <person name="Anantharaman K."/>
            <person name="Brown C.T."/>
            <person name="Hug L.A."/>
            <person name="Sharon I."/>
            <person name="Castelle C.J."/>
            <person name="Probst A.J."/>
            <person name="Thomas B.C."/>
            <person name="Singh A."/>
            <person name="Wilkins M.J."/>
            <person name="Karaoz U."/>
            <person name="Brodie E.L."/>
            <person name="Williams K.H."/>
            <person name="Hubbard S.S."/>
            <person name="Banfield J.F."/>
        </authorList>
    </citation>
    <scope>NUCLEOTIDE SEQUENCE [LARGE SCALE GENOMIC DNA]</scope>
</reference>
<dbReference type="Pfam" id="PF01471">
    <property type="entry name" value="PG_binding_1"/>
    <property type="match status" value="1"/>
</dbReference>
<name>A0A1F4U759_UNCSA</name>
<dbReference type="Gene3D" id="1.10.101.10">
    <property type="entry name" value="PGBD-like superfamily/PGBD"/>
    <property type="match status" value="1"/>
</dbReference>
<accession>A0A1F4U759</accession>
<proteinExistence type="predicted"/>
<dbReference type="InterPro" id="IPR036366">
    <property type="entry name" value="PGBDSf"/>
</dbReference>
<protein>
    <recommendedName>
        <fullName evidence="1">Peptidoglycan binding-like domain-containing protein</fullName>
    </recommendedName>
</protein>
<feature type="domain" description="Peptidoglycan binding-like" evidence="1">
    <location>
        <begin position="65"/>
        <end position="133"/>
    </location>
</feature>
<dbReference type="InterPro" id="IPR036365">
    <property type="entry name" value="PGBD-like_sf"/>
</dbReference>
<evidence type="ECO:0000313" key="2">
    <source>
        <dbReference type="EMBL" id="OGC40732.1"/>
    </source>
</evidence>
<sequence length="145" mass="16101">MSEKIDLACRIKTYWYQVEAPKGSKKELLETLDKDPYIKDVFNGKKGPLLSIEKEGSGSDQKKRAVRYLQQGLISLGLLKTFDTKQKCWWARADFGVYGSATTKAVAELQKKHNIADEGQGGKVCGPKTLAALKKELAARPIAQK</sequence>
<dbReference type="SUPFAM" id="SSF47090">
    <property type="entry name" value="PGBD-like"/>
    <property type="match status" value="1"/>
</dbReference>
<comment type="caution">
    <text evidence="2">The sequence shown here is derived from an EMBL/GenBank/DDBJ whole genome shotgun (WGS) entry which is preliminary data.</text>
</comment>
<evidence type="ECO:0000313" key="3">
    <source>
        <dbReference type="Proteomes" id="UP000179242"/>
    </source>
</evidence>
<dbReference type="AlphaFoldDB" id="A0A1F4U759"/>
<dbReference type="Proteomes" id="UP000179242">
    <property type="component" value="Unassembled WGS sequence"/>
</dbReference>
<dbReference type="EMBL" id="MEUJ01000002">
    <property type="protein sequence ID" value="OGC40732.1"/>
    <property type="molecule type" value="Genomic_DNA"/>
</dbReference>
<gene>
    <name evidence="2" type="ORF">A2438_00315</name>
</gene>
<organism evidence="2 3">
    <name type="scientific">candidate division WOR-1 bacterium RIFOXYC2_FULL_46_14</name>
    <dbReference type="NCBI Taxonomy" id="1802587"/>
    <lineage>
        <taxon>Bacteria</taxon>
        <taxon>Bacillati</taxon>
        <taxon>Saganbacteria</taxon>
    </lineage>
</organism>